<accession>A0A239LS54</accession>
<proteinExistence type="predicted"/>
<dbReference type="RefSeq" id="WP_089401607.1">
    <property type="nucleotide sequence ID" value="NZ_FZOT01000026.1"/>
</dbReference>
<dbReference type="OrthoDB" id="9033638at2"/>
<name>A0A239LS54_9BURK</name>
<dbReference type="AlphaFoldDB" id="A0A239LS54"/>
<protein>
    <submittedName>
        <fullName evidence="1">Uncharacterized protein</fullName>
    </submittedName>
</protein>
<evidence type="ECO:0000313" key="1">
    <source>
        <dbReference type="EMBL" id="SNT33366.1"/>
    </source>
</evidence>
<gene>
    <name evidence="1" type="ORF">SAMN06265795_12618</name>
</gene>
<keyword evidence="2" id="KW-1185">Reference proteome</keyword>
<evidence type="ECO:0000313" key="2">
    <source>
        <dbReference type="Proteomes" id="UP000198284"/>
    </source>
</evidence>
<dbReference type="Proteomes" id="UP000198284">
    <property type="component" value="Unassembled WGS sequence"/>
</dbReference>
<reference evidence="1 2" key="1">
    <citation type="submission" date="2017-06" db="EMBL/GenBank/DDBJ databases">
        <authorList>
            <person name="Kim H.J."/>
            <person name="Triplett B.A."/>
        </authorList>
    </citation>
    <scope>NUCLEOTIDE SEQUENCE [LARGE SCALE GENOMIC DNA]</scope>
    <source>
        <strain evidence="1 2">U15</strain>
    </source>
</reference>
<sequence>MSDDGLLTNEQLYEITRKKRAHCQHAWFLKTFGVDLPRNNERVIISRDLFENLQAKRAGLLAAPVASDRPKMHLVRKSA</sequence>
<dbReference type="EMBL" id="FZOT01000026">
    <property type="protein sequence ID" value="SNT33366.1"/>
    <property type="molecule type" value="Genomic_DNA"/>
</dbReference>
<organism evidence="1 2">
    <name type="scientific">Noviherbaspirillum humi</name>
    <dbReference type="NCBI Taxonomy" id="1688639"/>
    <lineage>
        <taxon>Bacteria</taxon>
        <taxon>Pseudomonadati</taxon>
        <taxon>Pseudomonadota</taxon>
        <taxon>Betaproteobacteria</taxon>
        <taxon>Burkholderiales</taxon>
        <taxon>Oxalobacteraceae</taxon>
        <taxon>Noviherbaspirillum</taxon>
    </lineage>
</organism>